<dbReference type="GO" id="GO:0160148">
    <property type="term" value="F:tRNA pseudouridine(55) synthase activity"/>
    <property type="evidence" value="ECO:0007669"/>
    <property type="project" value="UniProtKB-EC"/>
</dbReference>
<evidence type="ECO:0000313" key="9">
    <source>
        <dbReference type="Proteomes" id="UP001191019"/>
    </source>
</evidence>
<sequence length="244" mass="27142">MEDQIILIDKPAGISSFGVVAKVRGKLKSEFGHKVKVGHTGTLDPFATGLLILLSGKMTKKSAEFLKLDKIYEATLKLGYISSTGDPEGEIRQYTEEQTQQHPNEGGPELGKARISASRLWRQAGWTRPELDTVGSVTNSFIGKITQTPPRFSAIKINGQRAYKLARKGENFEIPSRQIEIYSIDILNYNYPELKIRVHCSSGTYIRTLAEDIGKQLGTGAYLTALRRLRIGNYNVEDAEQLVL</sequence>
<evidence type="ECO:0000256" key="2">
    <source>
        <dbReference type="ARBA" id="ARBA00005642"/>
    </source>
</evidence>
<evidence type="ECO:0000256" key="4">
    <source>
        <dbReference type="ARBA" id="ARBA00023235"/>
    </source>
</evidence>
<reference evidence="8 9" key="2">
    <citation type="journal article" date="2020" name="Cell Rep.">
        <title>Acquisition and Adaptation of Ultra-small Parasitic Reduced Genome Bacteria to Mammalian Hosts.</title>
        <authorList>
            <person name="McLean J.S."/>
            <person name="Bor B."/>
            <person name="Kerns K.A."/>
            <person name="Liu Q."/>
            <person name="To T.T."/>
            <person name="Solden L."/>
            <person name="Hendrickson E.L."/>
            <person name="Wrighton K."/>
            <person name="Shi W."/>
            <person name="He X."/>
        </authorList>
    </citation>
    <scope>NUCLEOTIDE SEQUENCE [LARGE SCALE GENOMIC DNA]</scope>
    <source>
        <strain evidence="8 9">TM7_G3_2_Rum_HOT_351B</strain>
    </source>
</reference>
<dbReference type="PANTHER" id="PTHR13767">
    <property type="entry name" value="TRNA-PSEUDOURIDINE SYNTHASE"/>
    <property type="match status" value="1"/>
</dbReference>
<feature type="active site" description="Nucleophile" evidence="5">
    <location>
        <position position="44"/>
    </location>
</feature>
<dbReference type="Pfam" id="PF16198">
    <property type="entry name" value="TruB_C_2"/>
    <property type="match status" value="1"/>
</dbReference>
<dbReference type="SUPFAM" id="SSF55120">
    <property type="entry name" value="Pseudouridine synthase"/>
    <property type="match status" value="1"/>
</dbReference>
<dbReference type="Pfam" id="PF01509">
    <property type="entry name" value="TruB_N"/>
    <property type="match status" value="2"/>
</dbReference>
<evidence type="ECO:0000313" key="8">
    <source>
        <dbReference type="EMBL" id="RYC74850.1"/>
    </source>
</evidence>
<feature type="domain" description="Pseudouridine synthase II N-terminal" evidence="6">
    <location>
        <begin position="33"/>
        <end position="97"/>
    </location>
</feature>
<evidence type="ECO:0000256" key="3">
    <source>
        <dbReference type="ARBA" id="ARBA00022694"/>
    </source>
</evidence>
<organism evidence="8 9">
    <name type="scientific">Candidatus Nanosyncoccus alces</name>
    <dbReference type="NCBI Taxonomy" id="2171997"/>
    <lineage>
        <taxon>Bacteria</taxon>
        <taxon>Candidatus Saccharimonadota</taxon>
        <taxon>Candidatus Nanosyncoccalia</taxon>
        <taxon>Candidatus Nanosyncoccales</taxon>
        <taxon>Candidatus Nanosyncoccaceae</taxon>
        <taxon>Candidatus Nanosyncoccus</taxon>
    </lineage>
</organism>
<feature type="domain" description="Pseudouridine synthase II N-terminal" evidence="6">
    <location>
        <begin position="126"/>
        <end position="206"/>
    </location>
</feature>
<dbReference type="InterPro" id="IPR020103">
    <property type="entry name" value="PsdUridine_synth_cat_dom_sf"/>
</dbReference>
<dbReference type="InterPro" id="IPR032819">
    <property type="entry name" value="TruB_C"/>
</dbReference>
<dbReference type="InterPro" id="IPR014780">
    <property type="entry name" value="tRNA_psdUridine_synth_TruB"/>
</dbReference>
<keyword evidence="9" id="KW-1185">Reference proteome</keyword>
<gene>
    <name evidence="5 8" type="primary">truB</name>
    <name evidence="8" type="ORF">G3RUM_00399</name>
</gene>
<protein>
    <recommendedName>
        <fullName evidence="5">tRNA pseudouridine synthase B</fullName>
        <ecNumber evidence="5">5.4.99.25</ecNumber>
    </recommendedName>
    <alternativeName>
        <fullName evidence="5">tRNA pseudouridine(55) synthase</fullName>
        <shortName evidence="5">Psi55 synthase</shortName>
    </alternativeName>
    <alternativeName>
        <fullName evidence="5">tRNA pseudouridylate synthase</fullName>
    </alternativeName>
    <alternativeName>
        <fullName evidence="5">tRNA-uridine isomerase</fullName>
    </alternativeName>
</protein>
<dbReference type="Gene3D" id="3.30.2350.10">
    <property type="entry name" value="Pseudouridine synthase"/>
    <property type="match status" value="1"/>
</dbReference>
<dbReference type="EC" id="5.4.99.25" evidence="5"/>
<dbReference type="Proteomes" id="UP001191019">
    <property type="component" value="Unassembled WGS sequence"/>
</dbReference>
<name>A0ABY0FLX4_9BACT</name>
<keyword evidence="3 5" id="KW-0819">tRNA processing</keyword>
<evidence type="ECO:0000259" key="6">
    <source>
        <dbReference type="Pfam" id="PF01509"/>
    </source>
</evidence>
<feature type="domain" description="tRNA pseudouridylate synthase B C-terminal" evidence="7">
    <location>
        <begin position="207"/>
        <end position="238"/>
    </location>
</feature>
<dbReference type="RefSeq" id="WP_129734873.1">
    <property type="nucleotide sequence ID" value="NZ_PRLM01000003.1"/>
</dbReference>
<comment type="caution">
    <text evidence="8">The sequence shown here is derived from an EMBL/GenBank/DDBJ whole genome shotgun (WGS) entry which is preliminary data.</text>
</comment>
<evidence type="ECO:0000256" key="5">
    <source>
        <dbReference type="HAMAP-Rule" id="MF_01080"/>
    </source>
</evidence>
<reference evidence="8 9" key="1">
    <citation type="journal article" date="2018" name="bioRxiv">
        <title>Evidence of independent acquisition and adaption of ultra-small bacteria to human hosts across the highly diverse yet reduced genomes of the phylum Saccharibacteria.</title>
        <authorList>
            <person name="McLean J.S."/>
            <person name="Bor B."/>
            <person name="To T.T."/>
            <person name="Liu Q."/>
            <person name="Kearns K.A."/>
            <person name="Solden L.M."/>
            <person name="Wrighton K.C."/>
            <person name="He X."/>
            <person name="Shi W."/>
        </authorList>
    </citation>
    <scope>NUCLEOTIDE SEQUENCE [LARGE SCALE GENOMIC DNA]</scope>
    <source>
        <strain evidence="8 9">TM7_G3_2_Rum_HOT_351B</strain>
    </source>
</reference>
<comment type="similarity">
    <text evidence="2 5">Belongs to the pseudouridine synthase TruB family. Type 1 subfamily.</text>
</comment>
<comment type="catalytic activity">
    <reaction evidence="1 5">
        <text>uridine(55) in tRNA = pseudouridine(55) in tRNA</text>
        <dbReference type="Rhea" id="RHEA:42532"/>
        <dbReference type="Rhea" id="RHEA-COMP:10101"/>
        <dbReference type="Rhea" id="RHEA-COMP:10102"/>
        <dbReference type="ChEBI" id="CHEBI:65314"/>
        <dbReference type="ChEBI" id="CHEBI:65315"/>
        <dbReference type="EC" id="5.4.99.25"/>
    </reaction>
</comment>
<accession>A0ABY0FLX4</accession>
<evidence type="ECO:0000259" key="7">
    <source>
        <dbReference type="Pfam" id="PF16198"/>
    </source>
</evidence>
<dbReference type="CDD" id="cd02573">
    <property type="entry name" value="PseudoU_synth_EcTruB"/>
    <property type="match status" value="1"/>
</dbReference>
<comment type="function">
    <text evidence="5">Responsible for synthesis of pseudouridine from uracil-55 in the psi GC loop of transfer RNAs.</text>
</comment>
<dbReference type="HAMAP" id="MF_01080">
    <property type="entry name" value="TruB_bact"/>
    <property type="match status" value="1"/>
</dbReference>
<evidence type="ECO:0000256" key="1">
    <source>
        <dbReference type="ARBA" id="ARBA00000385"/>
    </source>
</evidence>
<proteinExistence type="inferred from homology"/>
<dbReference type="InterPro" id="IPR002501">
    <property type="entry name" value="PsdUridine_synth_N"/>
</dbReference>
<keyword evidence="4 5" id="KW-0413">Isomerase</keyword>
<dbReference type="EMBL" id="PRLM01000003">
    <property type="protein sequence ID" value="RYC74850.1"/>
    <property type="molecule type" value="Genomic_DNA"/>
</dbReference>
<dbReference type="PANTHER" id="PTHR13767:SF2">
    <property type="entry name" value="PSEUDOURIDYLATE SYNTHASE TRUB1"/>
    <property type="match status" value="1"/>
</dbReference>